<dbReference type="FunFam" id="1.10.10.10:FF:000479">
    <property type="entry name" value="Predicted protein"/>
    <property type="match status" value="1"/>
</dbReference>
<name>A0A7S3PE35_9STRA</name>
<dbReference type="SMART" id="SM00415">
    <property type="entry name" value="HSF"/>
    <property type="match status" value="1"/>
</dbReference>
<dbReference type="InterPro" id="IPR000232">
    <property type="entry name" value="HSF_DNA-bd"/>
</dbReference>
<feature type="region of interest" description="Disordered" evidence="5">
    <location>
        <begin position="16"/>
        <end position="37"/>
    </location>
</feature>
<dbReference type="InterPro" id="IPR036388">
    <property type="entry name" value="WH-like_DNA-bd_sf"/>
</dbReference>
<organism evidence="7">
    <name type="scientific">Amphora coffeiformis</name>
    <dbReference type="NCBI Taxonomy" id="265554"/>
    <lineage>
        <taxon>Eukaryota</taxon>
        <taxon>Sar</taxon>
        <taxon>Stramenopiles</taxon>
        <taxon>Ochrophyta</taxon>
        <taxon>Bacillariophyta</taxon>
        <taxon>Bacillariophyceae</taxon>
        <taxon>Bacillariophycidae</taxon>
        <taxon>Thalassiophysales</taxon>
        <taxon>Catenulaceae</taxon>
        <taxon>Amphora</taxon>
    </lineage>
</organism>
<protein>
    <recommendedName>
        <fullName evidence="6">HSF-type DNA-binding domain-containing protein</fullName>
    </recommendedName>
</protein>
<feature type="compositionally biased region" description="Basic residues" evidence="5">
    <location>
        <begin position="24"/>
        <end position="36"/>
    </location>
</feature>
<dbReference type="GO" id="GO:0043565">
    <property type="term" value="F:sequence-specific DNA binding"/>
    <property type="evidence" value="ECO:0007669"/>
    <property type="project" value="InterPro"/>
</dbReference>
<dbReference type="PANTHER" id="PTHR10015">
    <property type="entry name" value="HEAT SHOCK TRANSCRIPTION FACTOR"/>
    <property type="match status" value="1"/>
</dbReference>
<dbReference type="AlphaFoldDB" id="A0A7S3PE35"/>
<evidence type="ECO:0000259" key="6">
    <source>
        <dbReference type="SMART" id="SM00415"/>
    </source>
</evidence>
<dbReference type="Pfam" id="PF00447">
    <property type="entry name" value="HSF_DNA-bind"/>
    <property type="match status" value="1"/>
</dbReference>
<keyword evidence="2" id="KW-0238">DNA-binding</keyword>
<dbReference type="InterPro" id="IPR036390">
    <property type="entry name" value="WH_DNA-bd_sf"/>
</dbReference>
<dbReference type="EMBL" id="HBIM01024522">
    <property type="protein sequence ID" value="CAE0421549.1"/>
    <property type="molecule type" value="Transcribed_RNA"/>
</dbReference>
<evidence type="ECO:0000256" key="1">
    <source>
        <dbReference type="ARBA" id="ARBA00004123"/>
    </source>
</evidence>
<reference evidence="7" key="1">
    <citation type="submission" date="2021-01" db="EMBL/GenBank/DDBJ databases">
        <authorList>
            <person name="Corre E."/>
            <person name="Pelletier E."/>
            <person name="Niang G."/>
            <person name="Scheremetjew M."/>
            <person name="Finn R."/>
            <person name="Kale V."/>
            <person name="Holt S."/>
            <person name="Cochrane G."/>
            <person name="Meng A."/>
            <person name="Brown T."/>
            <person name="Cohen L."/>
        </authorList>
    </citation>
    <scope>NUCLEOTIDE SEQUENCE</scope>
    <source>
        <strain evidence="7">CCMP127</strain>
    </source>
</reference>
<accession>A0A7S3PE35</accession>
<keyword evidence="3" id="KW-0539">Nucleus</keyword>
<dbReference type="Gene3D" id="1.10.10.10">
    <property type="entry name" value="Winged helix-like DNA-binding domain superfamily/Winged helix DNA-binding domain"/>
    <property type="match status" value="1"/>
</dbReference>
<gene>
    <name evidence="7" type="ORF">ACOF00016_LOCUS18186</name>
</gene>
<evidence type="ECO:0000256" key="2">
    <source>
        <dbReference type="ARBA" id="ARBA00023125"/>
    </source>
</evidence>
<feature type="domain" description="HSF-type DNA-binding" evidence="6">
    <location>
        <begin position="72"/>
        <end position="169"/>
    </location>
</feature>
<evidence type="ECO:0000313" key="7">
    <source>
        <dbReference type="EMBL" id="CAE0421549.1"/>
    </source>
</evidence>
<evidence type="ECO:0000256" key="3">
    <source>
        <dbReference type="ARBA" id="ARBA00023242"/>
    </source>
</evidence>
<dbReference type="SUPFAM" id="SSF46785">
    <property type="entry name" value="Winged helix' DNA-binding domain"/>
    <property type="match status" value="1"/>
</dbReference>
<comment type="subcellular location">
    <subcellularLocation>
        <location evidence="1">Nucleus</location>
    </subcellularLocation>
</comment>
<evidence type="ECO:0000256" key="5">
    <source>
        <dbReference type="SAM" id="MobiDB-lite"/>
    </source>
</evidence>
<proteinExistence type="inferred from homology"/>
<dbReference type="GO" id="GO:0005634">
    <property type="term" value="C:nucleus"/>
    <property type="evidence" value="ECO:0007669"/>
    <property type="project" value="UniProtKB-SubCell"/>
</dbReference>
<comment type="similarity">
    <text evidence="4">Belongs to the HSF family.</text>
</comment>
<evidence type="ECO:0000256" key="4">
    <source>
        <dbReference type="RuleBase" id="RU004020"/>
    </source>
</evidence>
<sequence>MCISKQQRGIAVQSLDMSSLHQKPSQRPKRSSKSGKRRDQFIVVQHHYHDHAQEQATSEEKLILDSAQQNPLVASFPMKLFMMLEQVETDGNAHIVSWQTHGRCFVVHEPELFKELLPRYFSLSKVSSFQRQLNLYDFTRLTRGKDKGGYYNEFFLRGRPHLLNKIQRIKVKGTGVRARSNPEQEPDFWTMPVVGAADASPSQMMSSASVVSQDDHTDPPTPVYSDVSMQDDYENMSQTLSAEIPTDEVKLCGWGMPFYYLDSLPGQTQSATVETKMDFLNSIDMDNFIDSVVDVNNDMSFSNLLEKIVD</sequence>
<dbReference type="PANTHER" id="PTHR10015:SF206">
    <property type="entry name" value="HSF-TYPE DNA-BINDING DOMAIN-CONTAINING PROTEIN"/>
    <property type="match status" value="1"/>
</dbReference>
<dbReference type="GO" id="GO:0003700">
    <property type="term" value="F:DNA-binding transcription factor activity"/>
    <property type="evidence" value="ECO:0007669"/>
    <property type="project" value="InterPro"/>
</dbReference>